<dbReference type="EMBL" id="BRXS01000001">
    <property type="protein sequence ID" value="GLC24372.1"/>
    <property type="molecule type" value="Genomic_DNA"/>
</dbReference>
<feature type="compositionally biased region" description="Basic and acidic residues" evidence="1">
    <location>
        <begin position="138"/>
        <end position="152"/>
    </location>
</feature>
<organism evidence="2 3">
    <name type="scientific">Roseisolibacter agri</name>
    <dbReference type="NCBI Taxonomy" id="2014610"/>
    <lineage>
        <taxon>Bacteria</taxon>
        <taxon>Pseudomonadati</taxon>
        <taxon>Gemmatimonadota</taxon>
        <taxon>Gemmatimonadia</taxon>
        <taxon>Gemmatimonadales</taxon>
        <taxon>Gemmatimonadaceae</taxon>
        <taxon>Roseisolibacter</taxon>
    </lineage>
</organism>
<gene>
    <name evidence="2" type="ORF">rosag_08850</name>
</gene>
<accession>A0AA37V1W0</accession>
<feature type="compositionally biased region" description="Low complexity" evidence="1">
    <location>
        <begin position="119"/>
        <end position="132"/>
    </location>
</feature>
<sequence length="158" mass="17228">MTVARPAHVAGSRIARSPTSPRMLGKLFPEAIFSRKLPPAAERRLRLAQARAEESIVRAHVDNALMFMDTLAEDLPFDRAIDTYIRVMGIPEPLASTVATRALVVLGQDLVPFRRRQRGPGTPATAPAAQGAEGDGDDGGKPRLRLDDAAEARRRRRA</sequence>
<keyword evidence="3" id="KW-1185">Reference proteome</keyword>
<protein>
    <submittedName>
        <fullName evidence="2">Uncharacterized protein</fullName>
    </submittedName>
</protein>
<comment type="caution">
    <text evidence="2">The sequence shown here is derived from an EMBL/GenBank/DDBJ whole genome shotgun (WGS) entry which is preliminary data.</text>
</comment>
<name>A0AA37V1W0_9BACT</name>
<dbReference type="Proteomes" id="UP001161325">
    <property type="component" value="Unassembled WGS sequence"/>
</dbReference>
<evidence type="ECO:0000256" key="1">
    <source>
        <dbReference type="SAM" id="MobiDB-lite"/>
    </source>
</evidence>
<evidence type="ECO:0000313" key="2">
    <source>
        <dbReference type="EMBL" id="GLC24372.1"/>
    </source>
</evidence>
<reference evidence="2" key="1">
    <citation type="submission" date="2022-08" db="EMBL/GenBank/DDBJ databases">
        <title>Draft genome sequencing of Roseisolibacter agri AW1220.</title>
        <authorList>
            <person name="Tobiishi Y."/>
            <person name="Tonouchi A."/>
        </authorList>
    </citation>
    <scope>NUCLEOTIDE SEQUENCE</scope>
    <source>
        <strain evidence="2">AW1220</strain>
    </source>
</reference>
<evidence type="ECO:0000313" key="3">
    <source>
        <dbReference type="Proteomes" id="UP001161325"/>
    </source>
</evidence>
<feature type="region of interest" description="Disordered" evidence="1">
    <location>
        <begin position="114"/>
        <end position="158"/>
    </location>
</feature>
<dbReference type="AlphaFoldDB" id="A0AA37V1W0"/>
<proteinExistence type="predicted"/>